<dbReference type="InterPro" id="IPR028098">
    <property type="entry name" value="Glyco_trans_4-like_N"/>
</dbReference>
<dbReference type="PANTHER" id="PTHR46401:SF2">
    <property type="entry name" value="GLYCOSYLTRANSFERASE WBBK-RELATED"/>
    <property type="match status" value="1"/>
</dbReference>
<keyword evidence="2" id="KW-0472">Membrane</keyword>
<gene>
    <name evidence="5" type="ORF">A3F94_00930</name>
</gene>
<dbReference type="PANTHER" id="PTHR46401">
    <property type="entry name" value="GLYCOSYLTRANSFERASE WBBK-RELATED"/>
    <property type="match status" value="1"/>
</dbReference>
<comment type="caution">
    <text evidence="5">The sequence shown here is derived from an EMBL/GenBank/DDBJ whole genome shotgun (WGS) entry which is preliminary data.</text>
</comment>
<evidence type="ECO:0000256" key="1">
    <source>
        <dbReference type="ARBA" id="ARBA00022679"/>
    </source>
</evidence>
<sequence>MSKVNKITKIGIDCYKLEDLTGSQRAGVGRHLYKLLEEISKRPQLAKEFKFYLYFKGRVPSSIPFLANSIFVPKVAKLPFFLPFFRPSFNIYFHIALPLFALKDRIDVTFFASFMLPALFITKSIVLLTNDIYYEYKWGSLPKKYKIAYRLFSNWAARRATQITTQTNASCDEVSKYFKIPREKISVAPLGVDSQEYAPVGEVVKKDYILYVGQAFSRRHLRETLLAFERIAPEFSSLEFVVVGVDKYNPPIIAKLIEDINKRLENRIIWKQGVGDEELKKLYQEAKLFTYISSSEAMGLPPLEALAAGTTPIVADTPTTREIFGSKAYFVKNPNKVENIATILHQALKNDAERRRIIEGRQEVLEKYTWDRHAELMLQLFRKTAQ</sequence>
<name>A0A1G2HGW7_9BACT</name>
<dbReference type="GO" id="GO:0009103">
    <property type="term" value="P:lipopolysaccharide biosynthetic process"/>
    <property type="evidence" value="ECO:0007669"/>
    <property type="project" value="TreeGrafter"/>
</dbReference>
<feature type="domain" description="Glycosyltransferase subfamily 4-like N-terminal" evidence="4">
    <location>
        <begin position="27"/>
        <end position="195"/>
    </location>
</feature>
<dbReference type="Pfam" id="PF13439">
    <property type="entry name" value="Glyco_transf_4"/>
    <property type="match status" value="1"/>
</dbReference>
<feature type="transmembrane region" description="Helical" evidence="2">
    <location>
        <begin position="108"/>
        <end position="128"/>
    </location>
</feature>
<evidence type="ECO:0008006" key="7">
    <source>
        <dbReference type="Google" id="ProtNLM"/>
    </source>
</evidence>
<protein>
    <recommendedName>
        <fullName evidence="7">Glycosyl transferase family 1 domain-containing protein</fullName>
    </recommendedName>
</protein>
<dbReference type="CDD" id="cd03809">
    <property type="entry name" value="GT4_MtfB-like"/>
    <property type="match status" value="1"/>
</dbReference>
<evidence type="ECO:0000313" key="5">
    <source>
        <dbReference type="EMBL" id="OGZ61744.1"/>
    </source>
</evidence>
<accession>A0A1G2HGW7</accession>
<feature type="domain" description="Glycosyl transferase family 1" evidence="3">
    <location>
        <begin position="201"/>
        <end position="360"/>
    </location>
</feature>
<evidence type="ECO:0000313" key="6">
    <source>
        <dbReference type="Proteomes" id="UP000176770"/>
    </source>
</evidence>
<dbReference type="STRING" id="1802165.A3F94_00930"/>
<evidence type="ECO:0000259" key="3">
    <source>
        <dbReference type="Pfam" id="PF00534"/>
    </source>
</evidence>
<evidence type="ECO:0000259" key="4">
    <source>
        <dbReference type="Pfam" id="PF13439"/>
    </source>
</evidence>
<dbReference type="AlphaFoldDB" id="A0A1G2HGW7"/>
<proteinExistence type="predicted"/>
<dbReference type="InterPro" id="IPR001296">
    <property type="entry name" value="Glyco_trans_1"/>
</dbReference>
<dbReference type="GO" id="GO:0016757">
    <property type="term" value="F:glycosyltransferase activity"/>
    <property type="evidence" value="ECO:0007669"/>
    <property type="project" value="InterPro"/>
</dbReference>
<dbReference type="Pfam" id="PF00534">
    <property type="entry name" value="Glycos_transf_1"/>
    <property type="match status" value="1"/>
</dbReference>
<dbReference type="EMBL" id="MHOK01000017">
    <property type="protein sequence ID" value="OGZ61744.1"/>
    <property type="molecule type" value="Genomic_DNA"/>
</dbReference>
<keyword evidence="2" id="KW-1133">Transmembrane helix</keyword>
<keyword evidence="2" id="KW-0812">Transmembrane</keyword>
<reference evidence="5 6" key="1">
    <citation type="journal article" date="2016" name="Nat. Commun.">
        <title>Thousands of microbial genomes shed light on interconnected biogeochemical processes in an aquifer system.</title>
        <authorList>
            <person name="Anantharaman K."/>
            <person name="Brown C.T."/>
            <person name="Hug L.A."/>
            <person name="Sharon I."/>
            <person name="Castelle C.J."/>
            <person name="Probst A.J."/>
            <person name="Thomas B.C."/>
            <person name="Singh A."/>
            <person name="Wilkins M.J."/>
            <person name="Karaoz U."/>
            <person name="Brodie E.L."/>
            <person name="Williams K.H."/>
            <person name="Hubbard S.S."/>
            <person name="Banfield J.F."/>
        </authorList>
    </citation>
    <scope>NUCLEOTIDE SEQUENCE [LARGE SCALE GENOMIC DNA]</scope>
</reference>
<feature type="transmembrane region" description="Helical" evidence="2">
    <location>
        <begin position="84"/>
        <end position="102"/>
    </location>
</feature>
<dbReference type="SUPFAM" id="SSF53756">
    <property type="entry name" value="UDP-Glycosyltransferase/glycogen phosphorylase"/>
    <property type="match status" value="1"/>
</dbReference>
<keyword evidence="1" id="KW-0808">Transferase</keyword>
<organism evidence="5 6">
    <name type="scientific">Candidatus Spechtbacteria bacterium RIFCSPLOWO2_12_FULL_38_22</name>
    <dbReference type="NCBI Taxonomy" id="1802165"/>
    <lineage>
        <taxon>Bacteria</taxon>
        <taxon>Candidatus Spechtiibacteriota</taxon>
    </lineage>
</organism>
<evidence type="ECO:0000256" key="2">
    <source>
        <dbReference type="SAM" id="Phobius"/>
    </source>
</evidence>
<dbReference type="Proteomes" id="UP000176770">
    <property type="component" value="Unassembled WGS sequence"/>
</dbReference>
<dbReference type="Gene3D" id="3.40.50.2000">
    <property type="entry name" value="Glycogen Phosphorylase B"/>
    <property type="match status" value="2"/>
</dbReference>